<sequence length="82" mass="8934">MPNALLPTITLIFLSLGFVVTGAITVETVFSWPGLGLLTYEALRGPDIPLLQAIFLMFSIAVIVANLIAELLYVVFDPRVRS</sequence>
<keyword evidence="4 5" id="KW-0472">Membrane</keyword>
<feature type="transmembrane region" description="Helical" evidence="5">
    <location>
        <begin position="49"/>
        <end position="76"/>
    </location>
</feature>
<dbReference type="PROSITE" id="PS50928">
    <property type="entry name" value="ABC_TM1"/>
    <property type="match status" value="1"/>
</dbReference>
<organism evidence="7">
    <name type="scientific">freshwater metagenome</name>
    <dbReference type="NCBI Taxonomy" id="449393"/>
    <lineage>
        <taxon>unclassified sequences</taxon>
        <taxon>metagenomes</taxon>
        <taxon>ecological metagenomes</taxon>
    </lineage>
</organism>
<keyword evidence="3 5" id="KW-1133">Transmembrane helix</keyword>
<proteinExistence type="predicted"/>
<evidence type="ECO:0000256" key="1">
    <source>
        <dbReference type="ARBA" id="ARBA00004141"/>
    </source>
</evidence>
<gene>
    <name evidence="7" type="ORF">UFOPK2810_00823</name>
</gene>
<reference evidence="7" key="1">
    <citation type="submission" date="2020-05" db="EMBL/GenBank/DDBJ databases">
        <authorList>
            <person name="Chiriac C."/>
            <person name="Salcher M."/>
            <person name="Ghai R."/>
            <person name="Kavagutti S V."/>
        </authorList>
    </citation>
    <scope>NUCLEOTIDE SEQUENCE</scope>
</reference>
<evidence type="ECO:0000256" key="5">
    <source>
        <dbReference type="SAM" id="Phobius"/>
    </source>
</evidence>
<protein>
    <submittedName>
        <fullName evidence="7">Unannotated protein</fullName>
    </submittedName>
</protein>
<dbReference type="Pfam" id="PF00528">
    <property type="entry name" value="BPD_transp_1"/>
    <property type="match status" value="1"/>
</dbReference>
<evidence type="ECO:0000256" key="2">
    <source>
        <dbReference type="ARBA" id="ARBA00022692"/>
    </source>
</evidence>
<dbReference type="InterPro" id="IPR000515">
    <property type="entry name" value="MetI-like"/>
</dbReference>
<name>A0A6J6TW29_9ZZZZ</name>
<dbReference type="GO" id="GO:0016020">
    <property type="term" value="C:membrane"/>
    <property type="evidence" value="ECO:0007669"/>
    <property type="project" value="UniProtKB-SubCell"/>
</dbReference>
<evidence type="ECO:0000256" key="3">
    <source>
        <dbReference type="ARBA" id="ARBA00022989"/>
    </source>
</evidence>
<evidence type="ECO:0000259" key="6">
    <source>
        <dbReference type="PROSITE" id="PS50928"/>
    </source>
</evidence>
<dbReference type="PANTHER" id="PTHR43376:SF1">
    <property type="entry name" value="OLIGOPEPTIDE TRANSPORT SYSTEM PERMEASE PROTEIN"/>
    <property type="match status" value="1"/>
</dbReference>
<dbReference type="AlphaFoldDB" id="A0A6J6TW29"/>
<feature type="domain" description="ABC transmembrane type-1" evidence="6">
    <location>
        <begin position="1"/>
        <end position="69"/>
    </location>
</feature>
<comment type="subcellular location">
    <subcellularLocation>
        <location evidence="1">Membrane</location>
        <topology evidence="1">Multi-pass membrane protein</topology>
    </subcellularLocation>
</comment>
<accession>A0A6J6TW29</accession>
<dbReference type="EMBL" id="CAEZYZ010000123">
    <property type="protein sequence ID" value="CAB4750439.1"/>
    <property type="molecule type" value="Genomic_DNA"/>
</dbReference>
<evidence type="ECO:0000256" key="4">
    <source>
        <dbReference type="ARBA" id="ARBA00023136"/>
    </source>
</evidence>
<dbReference type="PANTHER" id="PTHR43376">
    <property type="entry name" value="OLIGOPEPTIDE TRANSPORT SYSTEM PERMEASE PROTEIN"/>
    <property type="match status" value="1"/>
</dbReference>
<dbReference type="GO" id="GO:0055085">
    <property type="term" value="P:transmembrane transport"/>
    <property type="evidence" value="ECO:0007669"/>
    <property type="project" value="InterPro"/>
</dbReference>
<evidence type="ECO:0000313" key="7">
    <source>
        <dbReference type="EMBL" id="CAB4750439.1"/>
    </source>
</evidence>
<keyword evidence="2 5" id="KW-0812">Transmembrane</keyword>